<feature type="region of interest" description="Disordered" evidence="1">
    <location>
        <begin position="104"/>
        <end position="162"/>
    </location>
</feature>
<protein>
    <submittedName>
        <fullName evidence="3">Uncharacterized protein</fullName>
    </submittedName>
</protein>
<accession>A0A6A4V193</accession>
<keyword evidence="4" id="KW-1185">Reference proteome</keyword>
<dbReference type="Proteomes" id="UP000440578">
    <property type="component" value="Unassembled WGS sequence"/>
</dbReference>
<evidence type="ECO:0000313" key="3">
    <source>
        <dbReference type="EMBL" id="KAF0288486.1"/>
    </source>
</evidence>
<feature type="transmembrane region" description="Helical" evidence="2">
    <location>
        <begin position="36"/>
        <end position="56"/>
    </location>
</feature>
<comment type="caution">
    <text evidence="3">The sequence shown here is derived from an EMBL/GenBank/DDBJ whole genome shotgun (WGS) entry which is preliminary data.</text>
</comment>
<gene>
    <name evidence="3" type="ORF">FJT64_013140</name>
</gene>
<name>A0A6A4V193_AMPAM</name>
<feature type="compositionally biased region" description="Low complexity" evidence="1">
    <location>
        <begin position="104"/>
        <end position="115"/>
    </location>
</feature>
<keyword evidence="2" id="KW-0472">Membrane</keyword>
<organism evidence="3 4">
    <name type="scientific">Amphibalanus amphitrite</name>
    <name type="common">Striped barnacle</name>
    <name type="synonym">Balanus amphitrite</name>
    <dbReference type="NCBI Taxonomy" id="1232801"/>
    <lineage>
        <taxon>Eukaryota</taxon>
        <taxon>Metazoa</taxon>
        <taxon>Ecdysozoa</taxon>
        <taxon>Arthropoda</taxon>
        <taxon>Crustacea</taxon>
        <taxon>Multicrustacea</taxon>
        <taxon>Cirripedia</taxon>
        <taxon>Thoracica</taxon>
        <taxon>Thoracicalcarea</taxon>
        <taxon>Balanomorpha</taxon>
        <taxon>Balanoidea</taxon>
        <taxon>Balanidae</taxon>
        <taxon>Amphibalaninae</taxon>
        <taxon>Amphibalanus</taxon>
    </lineage>
</organism>
<evidence type="ECO:0000256" key="2">
    <source>
        <dbReference type="SAM" id="Phobius"/>
    </source>
</evidence>
<feature type="transmembrane region" description="Helical" evidence="2">
    <location>
        <begin position="12"/>
        <end position="30"/>
    </location>
</feature>
<proteinExistence type="predicted"/>
<keyword evidence="2" id="KW-1133">Transmembrane helix</keyword>
<keyword evidence="2" id="KW-0812">Transmembrane</keyword>
<evidence type="ECO:0000313" key="4">
    <source>
        <dbReference type="Proteomes" id="UP000440578"/>
    </source>
</evidence>
<evidence type="ECO:0000256" key="1">
    <source>
        <dbReference type="SAM" id="MobiDB-lite"/>
    </source>
</evidence>
<reference evidence="3 4" key="1">
    <citation type="submission" date="2019-07" db="EMBL/GenBank/DDBJ databases">
        <title>Draft genome assembly of a fouling barnacle, Amphibalanus amphitrite (Darwin, 1854): The first reference genome for Thecostraca.</title>
        <authorList>
            <person name="Kim W."/>
        </authorList>
    </citation>
    <scope>NUCLEOTIDE SEQUENCE [LARGE SCALE GENOMIC DNA]</scope>
    <source>
        <strain evidence="3">SNU_AA5</strain>
        <tissue evidence="3">Soma without cirri and trophi</tissue>
    </source>
</reference>
<sequence>MATLEQLQRTRLILMVLLIINSIALVPIALYLDIYWITINFVVYLALVIALFTTTAKMRRILIQQTGIIGVVPAVVVMPPNRGAPAGPPPPGFVQQGTAGYPPAYGAPSAPAGSDAPPPYSQQGLWSTQQASTGYGQPSSYGQTAFAQPSPAGSQPLRGVQPARPEQLLERLQDQLGEGRAGALIGLLTYTSEKYDNVVTLVRTL</sequence>
<feature type="compositionally biased region" description="Polar residues" evidence="1">
    <location>
        <begin position="122"/>
        <end position="153"/>
    </location>
</feature>
<dbReference type="EMBL" id="VIIS01002111">
    <property type="protein sequence ID" value="KAF0288486.1"/>
    <property type="molecule type" value="Genomic_DNA"/>
</dbReference>
<dbReference type="AlphaFoldDB" id="A0A6A4V193"/>